<dbReference type="SUPFAM" id="SSF55083">
    <property type="entry name" value="6-hydroxymethyl-7,8-dihydropterin pyrophosphokinase, HPPK"/>
    <property type="match status" value="1"/>
</dbReference>
<protein>
    <recommendedName>
        <fullName evidence="4">2-amino-4-hydroxy-6-hydroxymethyldihydropteridine pyrophosphokinase</fullName>
        <ecNumber evidence="3">2.7.6.3</ecNumber>
    </recommendedName>
    <alternativeName>
        <fullName evidence="11">6-hydroxymethyl-7,8-dihydropterin pyrophosphokinase</fullName>
    </alternativeName>
    <alternativeName>
        <fullName evidence="12">7,8-dihydro-6-hydroxymethylpterin-pyrophosphokinase</fullName>
    </alternativeName>
</protein>
<dbReference type="Proteomes" id="UP000286976">
    <property type="component" value="Unassembled WGS sequence"/>
</dbReference>
<dbReference type="GO" id="GO:0005524">
    <property type="term" value="F:ATP binding"/>
    <property type="evidence" value="ECO:0007669"/>
    <property type="project" value="UniProtKB-KW"/>
</dbReference>
<dbReference type="GO" id="GO:0046654">
    <property type="term" value="P:tetrahydrofolate biosynthetic process"/>
    <property type="evidence" value="ECO:0007669"/>
    <property type="project" value="UniProtKB-UniPathway"/>
</dbReference>
<dbReference type="Gene3D" id="3.30.70.560">
    <property type="entry name" value="7,8-Dihydro-6-hydroxymethylpterin-pyrophosphokinase HPPK"/>
    <property type="match status" value="1"/>
</dbReference>
<dbReference type="Pfam" id="PF01288">
    <property type="entry name" value="HPPK"/>
    <property type="match status" value="1"/>
</dbReference>
<reference evidence="14 15" key="1">
    <citation type="journal article" date="2011" name="Front. Microbiol.">
        <title>Genomic signatures of strain selection and enhancement in Bacillus atrophaeus var. globigii, a historical biowarfare simulant.</title>
        <authorList>
            <person name="Gibbons H.S."/>
            <person name="Broomall S.M."/>
            <person name="McNew L.A."/>
            <person name="Daligault H."/>
            <person name="Chapman C."/>
            <person name="Bruce D."/>
            <person name="Karavis M."/>
            <person name="Krepps M."/>
            <person name="McGregor P.A."/>
            <person name="Hong C."/>
            <person name="Park K.H."/>
            <person name="Akmal A."/>
            <person name="Feldman A."/>
            <person name="Lin J.S."/>
            <person name="Chang W.E."/>
            <person name="Higgs B.W."/>
            <person name="Demirev P."/>
            <person name="Lindquist J."/>
            <person name="Liem A."/>
            <person name="Fochler E."/>
            <person name="Read T.D."/>
            <person name="Tapia R."/>
            <person name="Johnson S."/>
            <person name="Bishop-Lilly K.A."/>
            <person name="Detter C."/>
            <person name="Han C."/>
            <person name="Sozhamannan S."/>
            <person name="Rosenzweig C.N."/>
            <person name="Skowronski E.W."/>
        </authorList>
    </citation>
    <scope>NUCLEOTIDE SEQUENCE [LARGE SCALE GENOMIC DNA]</scope>
    <source>
        <strain evidence="14 15">AIT1</strain>
    </source>
</reference>
<evidence type="ECO:0000313" key="14">
    <source>
        <dbReference type="EMBL" id="RUO40548.1"/>
    </source>
</evidence>
<evidence type="ECO:0000256" key="9">
    <source>
        <dbReference type="ARBA" id="ARBA00022909"/>
    </source>
</evidence>
<comment type="caution">
    <text evidence="14">The sequence shown here is derived from an EMBL/GenBank/DDBJ whole genome shotgun (WGS) entry which is preliminary data.</text>
</comment>
<comment type="pathway">
    <text evidence="1">Cofactor biosynthesis; tetrahydrofolate biosynthesis; 2-amino-4-hydroxy-6-hydroxymethyl-7,8-dihydropteridine diphosphate from 7,8-dihydroneopterin triphosphate: step 4/4.</text>
</comment>
<evidence type="ECO:0000256" key="8">
    <source>
        <dbReference type="ARBA" id="ARBA00022840"/>
    </source>
</evidence>
<organism evidence="14 15">
    <name type="scientific">Aliidiomarina taiwanensis</name>
    <dbReference type="NCBI Taxonomy" id="946228"/>
    <lineage>
        <taxon>Bacteria</taxon>
        <taxon>Pseudomonadati</taxon>
        <taxon>Pseudomonadota</taxon>
        <taxon>Gammaproteobacteria</taxon>
        <taxon>Alteromonadales</taxon>
        <taxon>Idiomarinaceae</taxon>
        <taxon>Aliidiomarina</taxon>
    </lineage>
</organism>
<evidence type="ECO:0000256" key="5">
    <source>
        <dbReference type="ARBA" id="ARBA00022679"/>
    </source>
</evidence>
<keyword evidence="6" id="KW-0547">Nucleotide-binding</keyword>
<dbReference type="UniPathway" id="UPA00077">
    <property type="reaction ID" value="UER00155"/>
</dbReference>
<evidence type="ECO:0000256" key="7">
    <source>
        <dbReference type="ARBA" id="ARBA00022777"/>
    </source>
</evidence>
<gene>
    <name evidence="14" type="ORF">CWE15_07285</name>
</gene>
<dbReference type="EMBL" id="PIPQ01000003">
    <property type="protein sequence ID" value="RUO40548.1"/>
    <property type="molecule type" value="Genomic_DNA"/>
</dbReference>
<keyword evidence="8" id="KW-0067">ATP-binding</keyword>
<dbReference type="GO" id="GO:0003848">
    <property type="term" value="F:2-amino-4-hydroxy-6-hydroxymethyldihydropteridine diphosphokinase activity"/>
    <property type="evidence" value="ECO:0007669"/>
    <property type="project" value="UniProtKB-EC"/>
</dbReference>
<comment type="similarity">
    <text evidence="2">Belongs to the HPPK family.</text>
</comment>
<dbReference type="EC" id="2.7.6.3" evidence="3"/>
<feature type="domain" description="7,8-dihydro-6-hydroxymethylpterin-pyrophosphokinase" evidence="13">
    <location>
        <begin position="5"/>
        <end position="107"/>
    </location>
</feature>
<dbReference type="GO" id="GO:0016301">
    <property type="term" value="F:kinase activity"/>
    <property type="evidence" value="ECO:0007669"/>
    <property type="project" value="UniProtKB-KW"/>
</dbReference>
<keyword evidence="15" id="KW-1185">Reference proteome</keyword>
<dbReference type="InterPro" id="IPR035907">
    <property type="entry name" value="Hppk_sf"/>
</dbReference>
<comment type="function">
    <text evidence="10">Catalyzes the transfer of pyrophosphate from adenosine triphosphate (ATP) to 6-hydroxymethyl-7,8-dihydropterin, an enzymatic step in folate biosynthesis pathway.</text>
</comment>
<keyword evidence="9" id="KW-0289">Folate biosynthesis</keyword>
<accession>A0A432X269</accession>
<evidence type="ECO:0000259" key="13">
    <source>
        <dbReference type="Pfam" id="PF01288"/>
    </source>
</evidence>
<evidence type="ECO:0000256" key="11">
    <source>
        <dbReference type="ARBA" id="ARBA00029766"/>
    </source>
</evidence>
<evidence type="ECO:0000256" key="10">
    <source>
        <dbReference type="ARBA" id="ARBA00029409"/>
    </source>
</evidence>
<evidence type="ECO:0000313" key="15">
    <source>
        <dbReference type="Proteomes" id="UP000286976"/>
    </source>
</evidence>
<dbReference type="InterPro" id="IPR000550">
    <property type="entry name" value="Hppk"/>
</dbReference>
<evidence type="ECO:0000256" key="2">
    <source>
        <dbReference type="ARBA" id="ARBA00005810"/>
    </source>
</evidence>
<evidence type="ECO:0000256" key="3">
    <source>
        <dbReference type="ARBA" id="ARBA00013253"/>
    </source>
</evidence>
<keyword evidence="5" id="KW-0808">Transferase</keyword>
<dbReference type="RefSeq" id="WP_126757424.1">
    <property type="nucleotide sequence ID" value="NZ_PIPQ01000003.1"/>
</dbReference>
<dbReference type="OrthoDB" id="582926at2"/>
<evidence type="ECO:0000256" key="4">
    <source>
        <dbReference type="ARBA" id="ARBA00016218"/>
    </source>
</evidence>
<evidence type="ECO:0000256" key="6">
    <source>
        <dbReference type="ARBA" id="ARBA00022741"/>
    </source>
</evidence>
<proteinExistence type="inferred from homology"/>
<sequence>MAWYYLSLGSNVEPERHLGQTLRTLSQEFGPLLVLPVVQTEPCNMDSPHAFLNTLVILQSGLDWQPLKQYFNRLEEKAGRDRSDPERAHKDRPLDIDIMAHSTQLSLAPFHASTEPYCLASVQALQENTSKAPCVGLRVGSKTLSGHSAATVHTHYSSGHVFIVEDTINTLLQRFEAAFSS</sequence>
<dbReference type="AlphaFoldDB" id="A0A432X269"/>
<evidence type="ECO:0000256" key="1">
    <source>
        <dbReference type="ARBA" id="ARBA00005051"/>
    </source>
</evidence>
<evidence type="ECO:0000256" key="12">
    <source>
        <dbReference type="ARBA" id="ARBA00033413"/>
    </source>
</evidence>
<dbReference type="PANTHER" id="PTHR43071:SF1">
    <property type="entry name" value="2-AMINO-4-HYDROXY-6-HYDROXYMETHYLDIHYDROPTERIDINE PYROPHOSPHOKINASE"/>
    <property type="match status" value="1"/>
</dbReference>
<keyword evidence="7" id="KW-0418">Kinase</keyword>
<dbReference type="GO" id="GO:0046656">
    <property type="term" value="P:folic acid biosynthetic process"/>
    <property type="evidence" value="ECO:0007669"/>
    <property type="project" value="UniProtKB-KW"/>
</dbReference>
<name>A0A432X269_9GAMM</name>
<dbReference type="PANTHER" id="PTHR43071">
    <property type="entry name" value="2-AMINO-4-HYDROXY-6-HYDROXYMETHYLDIHYDROPTERIDINE PYROPHOSPHOKINASE"/>
    <property type="match status" value="1"/>
</dbReference>